<name>A0A0G4J1C9_PLABS</name>
<dbReference type="GO" id="GO:0005737">
    <property type="term" value="C:cytoplasm"/>
    <property type="evidence" value="ECO:0007669"/>
    <property type="project" value="TreeGrafter"/>
</dbReference>
<comment type="function">
    <text evidence="3">Binds specifically to cytosolic chaperonin (c-CPN) and transfers target proteins to it. Binds to nascent polypeptide chain and promotes folding in an environment in which there are many competing pathways for nonnative proteins.</text>
</comment>
<dbReference type="Proteomes" id="UP000039324">
    <property type="component" value="Unassembled WGS sequence"/>
</dbReference>
<dbReference type="STRING" id="37360.A0A0G4J1C9"/>
<comment type="subunit">
    <text evidence="3">Heterohexamer of two PFD-alpha type and four PFD-beta type subunits.</text>
</comment>
<evidence type="ECO:0000313" key="4">
    <source>
        <dbReference type="EMBL" id="CEP01448.1"/>
    </source>
</evidence>
<accession>A0A0G4J1C9</accession>
<dbReference type="PANTHER" id="PTHR12409:SF0">
    <property type="entry name" value="PREFOLDIN SUBUNIT 3"/>
    <property type="match status" value="1"/>
</dbReference>
<dbReference type="FunFam" id="1.10.287.370:FF:000001">
    <property type="entry name" value="Prefoldin subunit 3"/>
    <property type="match status" value="1"/>
</dbReference>
<dbReference type="Pfam" id="PF02996">
    <property type="entry name" value="Prefoldin"/>
    <property type="match status" value="1"/>
</dbReference>
<dbReference type="EMBL" id="OVEO01000001">
    <property type="protein sequence ID" value="SPQ93267.1"/>
    <property type="molecule type" value="Genomic_DNA"/>
</dbReference>
<geneLocation type="mitochondrion" evidence="5"/>
<dbReference type="InterPro" id="IPR016655">
    <property type="entry name" value="PFD3"/>
</dbReference>
<dbReference type="Proteomes" id="UP000290189">
    <property type="component" value="Unassembled WGS sequence"/>
</dbReference>
<dbReference type="OMA" id="YNYDVHQ"/>
<dbReference type="GO" id="GO:0015631">
    <property type="term" value="F:tubulin binding"/>
    <property type="evidence" value="ECO:0007669"/>
    <property type="project" value="TreeGrafter"/>
</dbReference>
<dbReference type="InterPro" id="IPR004127">
    <property type="entry name" value="Prefoldin_subunit_alpha"/>
</dbReference>
<dbReference type="PANTHER" id="PTHR12409">
    <property type="entry name" value="PREFOLDIN SUBUNIT 3"/>
    <property type="match status" value="1"/>
</dbReference>
<proteinExistence type="inferred from homology"/>
<dbReference type="OrthoDB" id="6375174at2759"/>
<dbReference type="EMBL" id="CDSF01000112">
    <property type="protein sequence ID" value="CEP01448.1"/>
    <property type="molecule type" value="Genomic_DNA"/>
</dbReference>
<dbReference type="GO" id="GO:0007017">
    <property type="term" value="P:microtubule-based process"/>
    <property type="evidence" value="ECO:0007669"/>
    <property type="project" value="TreeGrafter"/>
</dbReference>
<organism evidence="4 6">
    <name type="scientific">Plasmodiophora brassicae</name>
    <name type="common">Clubroot disease agent</name>
    <dbReference type="NCBI Taxonomy" id="37360"/>
    <lineage>
        <taxon>Eukaryota</taxon>
        <taxon>Sar</taxon>
        <taxon>Rhizaria</taxon>
        <taxon>Endomyxa</taxon>
        <taxon>Phytomyxea</taxon>
        <taxon>Plasmodiophorida</taxon>
        <taxon>Plasmodiophoridae</taxon>
        <taxon>Plasmodiophora</taxon>
    </lineage>
</organism>
<dbReference type="AlphaFoldDB" id="A0A0G4J1C9"/>
<dbReference type="SUPFAM" id="SSF46579">
    <property type="entry name" value="Prefoldin"/>
    <property type="match status" value="1"/>
</dbReference>
<evidence type="ECO:0000313" key="7">
    <source>
        <dbReference type="Proteomes" id="UP000290189"/>
    </source>
</evidence>
<reference evidence="4 6" key="1">
    <citation type="submission" date="2015-02" db="EMBL/GenBank/DDBJ databases">
        <authorList>
            <person name="Chooi Y.-H."/>
        </authorList>
    </citation>
    <scope>NUCLEOTIDE SEQUENCE [LARGE SCALE GENOMIC DNA]</scope>
    <source>
        <strain evidence="4">E3</strain>
    </source>
</reference>
<keyword evidence="2 3" id="KW-0143">Chaperone</keyword>
<sequence>MGSRMEEASGSADDNSRNIPRATFIEDIAGHVQGKDIQAIMKAISEVYGKYKFMEGRLVQQKRSLLGKMPDIRRAIDVLEMLIEKHKEGEENGEIVPVEMRYKLADNVFGRATVNPGDGKVMLWIGANIMMEYSYEEAMSLLQKNLESASATYASLDIDLTFLKDQITISEVNIARLHNYNVAQKEKAKAAAVSS</sequence>
<evidence type="ECO:0000256" key="1">
    <source>
        <dbReference type="ARBA" id="ARBA00010048"/>
    </source>
</evidence>
<dbReference type="Gene3D" id="1.10.287.370">
    <property type="match status" value="1"/>
</dbReference>
<keyword evidence="5" id="KW-0496">Mitochondrion</keyword>
<evidence type="ECO:0000256" key="3">
    <source>
        <dbReference type="PIRNR" id="PIRNR016396"/>
    </source>
</evidence>
<dbReference type="InterPro" id="IPR009053">
    <property type="entry name" value="Prefoldin"/>
</dbReference>
<dbReference type="GO" id="GO:0016272">
    <property type="term" value="C:prefoldin complex"/>
    <property type="evidence" value="ECO:0007669"/>
    <property type="project" value="UniProtKB-UniRule"/>
</dbReference>
<reference evidence="5 7" key="2">
    <citation type="submission" date="2018-03" db="EMBL/GenBank/DDBJ databases">
        <authorList>
            <person name="Fogelqvist J."/>
        </authorList>
    </citation>
    <scope>NUCLEOTIDE SEQUENCE [LARGE SCALE GENOMIC DNA]</scope>
</reference>
<evidence type="ECO:0000313" key="5">
    <source>
        <dbReference type="EMBL" id="SPQ93267.1"/>
    </source>
</evidence>
<keyword evidence="6" id="KW-1185">Reference proteome</keyword>
<protein>
    <recommendedName>
        <fullName evidence="3">Prefoldin subunit 3</fullName>
    </recommendedName>
</protein>
<dbReference type="GO" id="GO:0006457">
    <property type="term" value="P:protein folding"/>
    <property type="evidence" value="ECO:0007669"/>
    <property type="project" value="UniProtKB-UniRule"/>
</dbReference>
<dbReference type="CDD" id="cd23156">
    <property type="entry name" value="Prefoldin_3"/>
    <property type="match status" value="1"/>
</dbReference>
<evidence type="ECO:0000313" key="6">
    <source>
        <dbReference type="Proteomes" id="UP000039324"/>
    </source>
</evidence>
<dbReference type="PIRSF" id="PIRSF016396">
    <property type="entry name" value="Prefoldin_subunit_3"/>
    <property type="match status" value="1"/>
</dbReference>
<gene>
    <name evidence="4" type="ORF">PBRA_002054</name>
    <name evidence="5" type="ORF">PLBR_LOCUS482</name>
</gene>
<dbReference type="GO" id="GO:0007021">
    <property type="term" value="P:tubulin complex assembly"/>
    <property type="evidence" value="ECO:0007669"/>
    <property type="project" value="TreeGrafter"/>
</dbReference>
<evidence type="ECO:0000256" key="2">
    <source>
        <dbReference type="ARBA" id="ARBA00023186"/>
    </source>
</evidence>
<comment type="similarity">
    <text evidence="1 3">Belongs to the prefoldin subunit alpha family.</text>
</comment>